<dbReference type="Pfam" id="PF06749">
    <property type="entry name" value="DUF1218"/>
    <property type="match status" value="1"/>
</dbReference>
<feature type="transmembrane region" description="Helical" evidence="8">
    <location>
        <begin position="81"/>
        <end position="107"/>
    </location>
</feature>
<dbReference type="KEGG" id="mnt:21391143"/>
<keyword evidence="2 8" id="KW-0812">Transmembrane</keyword>
<feature type="transmembrane region" description="Helical" evidence="8">
    <location>
        <begin position="176"/>
        <end position="197"/>
    </location>
</feature>
<protein>
    <recommendedName>
        <fullName evidence="11">Transmembrane protein</fullName>
    </recommendedName>
</protein>
<gene>
    <name evidence="9" type="ORF">L484_007751</name>
</gene>
<dbReference type="OrthoDB" id="1861835at2759"/>
<accession>W9QW85</accession>
<feature type="transmembrane region" description="Helical" evidence="8">
    <location>
        <begin position="25"/>
        <end position="47"/>
    </location>
</feature>
<dbReference type="STRING" id="981085.W9QW85"/>
<dbReference type="InterPro" id="IPR009606">
    <property type="entry name" value="DEAL/Modifying_wall_lignin1/2"/>
</dbReference>
<organism evidence="9 10">
    <name type="scientific">Morus notabilis</name>
    <dbReference type="NCBI Taxonomy" id="981085"/>
    <lineage>
        <taxon>Eukaryota</taxon>
        <taxon>Viridiplantae</taxon>
        <taxon>Streptophyta</taxon>
        <taxon>Embryophyta</taxon>
        <taxon>Tracheophyta</taxon>
        <taxon>Spermatophyta</taxon>
        <taxon>Magnoliopsida</taxon>
        <taxon>eudicotyledons</taxon>
        <taxon>Gunneridae</taxon>
        <taxon>Pentapetalae</taxon>
        <taxon>rosids</taxon>
        <taxon>fabids</taxon>
        <taxon>Rosales</taxon>
        <taxon>Moraceae</taxon>
        <taxon>Moreae</taxon>
        <taxon>Morus</taxon>
    </lineage>
</organism>
<proteinExistence type="inferred from homology"/>
<feature type="transmembrane region" description="Helical" evidence="8">
    <location>
        <begin position="127"/>
        <end position="155"/>
    </location>
</feature>
<sequence length="267" mass="29179">MPKTMVVTHADLAPSRRRTDLGSKLGVFLIVLTILCGLFCFILCLIAEATRSEMTWIANGDKGSKEERYECVYSGSGKMPLLCAASAFVGLAIAMMIEHTFMLIAVSKLPPSALVCLDTDSGSSRTLTWQAGFFFLTTWICFAVGEILLLIGLSVESGHLKNWSRPRPSCFVIREGIFSAAGVFALASVFLAAGLYLTALRAQRMSQEQENVRQQILEASALYASPPRSPGRHHIAAIAREDPVFREDHSNDQPSFVFSLPCGKDPN</sequence>
<dbReference type="PANTHER" id="PTHR31769">
    <property type="entry name" value="OS07G0462200 PROTEIN-RELATED"/>
    <property type="match status" value="1"/>
</dbReference>
<feature type="region of interest" description="Disordered" evidence="7">
    <location>
        <begin position="247"/>
        <end position="267"/>
    </location>
</feature>
<name>W9QW85_9ROSA</name>
<reference evidence="10" key="1">
    <citation type="submission" date="2013-01" db="EMBL/GenBank/DDBJ databases">
        <title>Draft Genome Sequence of a Mulberry Tree, Morus notabilis C.K. Schneid.</title>
        <authorList>
            <person name="He N."/>
            <person name="Zhao S."/>
        </authorList>
    </citation>
    <scope>NUCLEOTIDE SEQUENCE</scope>
</reference>
<evidence type="ECO:0000313" key="10">
    <source>
        <dbReference type="Proteomes" id="UP000030645"/>
    </source>
</evidence>
<dbReference type="InterPro" id="IPR052222">
    <property type="entry name" value="DESIGUAL"/>
</dbReference>
<evidence type="ECO:0000256" key="6">
    <source>
        <dbReference type="ARBA" id="ARBA00029467"/>
    </source>
</evidence>
<evidence type="ECO:0000256" key="5">
    <source>
        <dbReference type="ARBA" id="ARBA00023136"/>
    </source>
</evidence>
<dbReference type="Proteomes" id="UP000030645">
    <property type="component" value="Unassembled WGS sequence"/>
</dbReference>
<keyword evidence="3" id="KW-0732">Signal</keyword>
<comment type="subcellular location">
    <subcellularLocation>
        <location evidence="1">Endomembrane system</location>
        <topology evidence="1">Multi-pass membrane protein</topology>
    </subcellularLocation>
</comment>
<keyword evidence="5 8" id="KW-0472">Membrane</keyword>
<evidence type="ECO:0000256" key="4">
    <source>
        <dbReference type="ARBA" id="ARBA00022989"/>
    </source>
</evidence>
<evidence type="ECO:0000313" key="9">
    <source>
        <dbReference type="EMBL" id="EXB55755.1"/>
    </source>
</evidence>
<evidence type="ECO:0000256" key="3">
    <source>
        <dbReference type="ARBA" id="ARBA00022729"/>
    </source>
</evidence>
<evidence type="ECO:0000256" key="1">
    <source>
        <dbReference type="ARBA" id="ARBA00004127"/>
    </source>
</evidence>
<dbReference type="EMBL" id="KE344264">
    <property type="protein sequence ID" value="EXB55755.1"/>
    <property type="molecule type" value="Genomic_DNA"/>
</dbReference>
<comment type="similarity">
    <text evidence="6">Belongs to the DESIGUAL family.</text>
</comment>
<evidence type="ECO:0008006" key="11">
    <source>
        <dbReference type="Google" id="ProtNLM"/>
    </source>
</evidence>
<dbReference type="GO" id="GO:0012505">
    <property type="term" value="C:endomembrane system"/>
    <property type="evidence" value="ECO:0007669"/>
    <property type="project" value="UniProtKB-SubCell"/>
</dbReference>
<dbReference type="eggNOG" id="ENOG502QRFH">
    <property type="taxonomic scope" value="Eukaryota"/>
</dbReference>
<keyword evidence="10" id="KW-1185">Reference proteome</keyword>
<evidence type="ECO:0000256" key="8">
    <source>
        <dbReference type="SAM" id="Phobius"/>
    </source>
</evidence>
<evidence type="ECO:0000256" key="2">
    <source>
        <dbReference type="ARBA" id="ARBA00022692"/>
    </source>
</evidence>
<evidence type="ECO:0000256" key="7">
    <source>
        <dbReference type="SAM" id="MobiDB-lite"/>
    </source>
</evidence>
<keyword evidence="4 8" id="KW-1133">Transmembrane helix</keyword>
<dbReference type="AlphaFoldDB" id="W9QW85"/>